<reference evidence="3" key="1">
    <citation type="submission" date="2021-01" db="EMBL/GenBank/DDBJ databases">
        <title>Genomic Encyclopedia of Type Strains, Phase IV (KMG-IV): sequencing the most valuable type-strain genomes for metagenomic binning, comparative biology and taxonomic classification.</title>
        <authorList>
            <person name="Goeker M."/>
        </authorList>
    </citation>
    <scope>NUCLEOTIDE SEQUENCE</scope>
    <source>
        <strain evidence="3">DSM 21943</strain>
    </source>
</reference>
<sequence>MINFKIGIIGAGGIATGRHIPAFKEIEGVSVYGVFDVNHVRAKEVAATFSIEFVAESEEQLLRHVDAVVICTPNKFHHQSVMKALDAGKHVFCEKPMAIASHEAIEMEEAAKKAEKVLQIGYHYRFKKESLAAKKAIVAGSIGDPLVVRVEAMRRRKVPGWGVFTNKDIQGGGCLMDYGCHLLDLALWLMDYPEIELVEGQTYEMVSRDPDQVNEWGIYDATTIDVEDHATAFIKFKNGATMLFETSWAANVPSDKESLSISGTKGGISVFPYALNKAEQGIMTTTVADWISGEENEGLAQARHFISSCLEGREPLVKPNEAKIVTAVIEQIYQKSN</sequence>
<dbReference type="InterPro" id="IPR055170">
    <property type="entry name" value="GFO_IDH_MocA-like_dom"/>
</dbReference>
<dbReference type="SUPFAM" id="SSF51735">
    <property type="entry name" value="NAD(P)-binding Rossmann-fold domains"/>
    <property type="match status" value="1"/>
</dbReference>
<proteinExistence type="predicted"/>
<gene>
    <name evidence="3" type="ORF">JOC54_001239</name>
</gene>
<dbReference type="InterPro" id="IPR000683">
    <property type="entry name" value="Gfo/Idh/MocA-like_OxRdtase_N"/>
</dbReference>
<dbReference type="InterPro" id="IPR036291">
    <property type="entry name" value="NAD(P)-bd_dom_sf"/>
</dbReference>
<name>A0ABS2SR67_9BACI</name>
<dbReference type="RefSeq" id="WP_204465152.1">
    <property type="nucleotide sequence ID" value="NZ_JAFBCV010000003.1"/>
</dbReference>
<protein>
    <submittedName>
        <fullName evidence="3">Dehydrogenase</fullName>
    </submittedName>
</protein>
<dbReference type="Pfam" id="PF01408">
    <property type="entry name" value="GFO_IDH_MocA"/>
    <property type="match status" value="1"/>
</dbReference>
<dbReference type="PANTHER" id="PTHR43249:SF1">
    <property type="entry name" value="D-GLUCOSIDE 3-DEHYDROGENASE"/>
    <property type="match status" value="1"/>
</dbReference>
<dbReference type="Gene3D" id="3.30.360.10">
    <property type="entry name" value="Dihydrodipicolinate Reductase, domain 2"/>
    <property type="match status" value="1"/>
</dbReference>
<feature type="domain" description="GFO/IDH/MocA-like oxidoreductase" evidence="2">
    <location>
        <begin position="132"/>
        <end position="268"/>
    </location>
</feature>
<comment type="caution">
    <text evidence="3">The sequence shown here is derived from an EMBL/GenBank/DDBJ whole genome shotgun (WGS) entry which is preliminary data.</text>
</comment>
<dbReference type="Gene3D" id="3.40.50.720">
    <property type="entry name" value="NAD(P)-binding Rossmann-like Domain"/>
    <property type="match status" value="1"/>
</dbReference>
<dbReference type="SUPFAM" id="SSF55347">
    <property type="entry name" value="Glyceraldehyde-3-phosphate dehydrogenase-like, C-terminal domain"/>
    <property type="match status" value="1"/>
</dbReference>
<evidence type="ECO:0000259" key="2">
    <source>
        <dbReference type="Pfam" id="PF22725"/>
    </source>
</evidence>
<organism evidence="3 4">
    <name type="scientific">Shouchella xiaoxiensis</name>
    <dbReference type="NCBI Taxonomy" id="766895"/>
    <lineage>
        <taxon>Bacteria</taxon>
        <taxon>Bacillati</taxon>
        <taxon>Bacillota</taxon>
        <taxon>Bacilli</taxon>
        <taxon>Bacillales</taxon>
        <taxon>Bacillaceae</taxon>
        <taxon>Shouchella</taxon>
    </lineage>
</organism>
<feature type="domain" description="Gfo/Idh/MocA-like oxidoreductase N-terminal" evidence="1">
    <location>
        <begin position="4"/>
        <end position="122"/>
    </location>
</feature>
<evidence type="ECO:0000313" key="3">
    <source>
        <dbReference type="EMBL" id="MBM7838008.1"/>
    </source>
</evidence>
<dbReference type="InterPro" id="IPR052515">
    <property type="entry name" value="Gfo/Idh/MocA_Oxidoreductase"/>
</dbReference>
<evidence type="ECO:0000259" key="1">
    <source>
        <dbReference type="Pfam" id="PF01408"/>
    </source>
</evidence>
<keyword evidence="4" id="KW-1185">Reference proteome</keyword>
<accession>A0ABS2SR67</accession>
<dbReference type="EMBL" id="JAFBCV010000003">
    <property type="protein sequence ID" value="MBM7838008.1"/>
    <property type="molecule type" value="Genomic_DNA"/>
</dbReference>
<dbReference type="Pfam" id="PF22725">
    <property type="entry name" value="GFO_IDH_MocA_C3"/>
    <property type="match status" value="1"/>
</dbReference>
<dbReference type="Proteomes" id="UP001179280">
    <property type="component" value="Unassembled WGS sequence"/>
</dbReference>
<evidence type="ECO:0000313" key="4">
    <source>
        <dbReference type="Proteomes" id="UP001179280"/>
    </source>
</evidence>
<dbReference type="PANTHER" id="PTHR43249">
    <property type="entry name" value="UDP-N-ACETYL-2-AMINO-2-DEOXY-D-GLUCURONATE OXIDASE"/>
    <property type="match status" value="1"/>
</dbReference>